<evidence type="ECO:0000259" key="8">
    <source>
        <dbReference type="PROSITE" id="PS50111"/>
    </source>
</evidence>
<dbReference type="InterPro" id="IPR004089">
    <property type="entry name" value="MCPsignal_dom"/>
</dbReference>
<keyword evidence="4 6" id="KW-0807">Transducer</keyword>
<feature type="domain" description="Methyl-accepting transducer" evidence="8">
    <location>
        <begin position="274"/>
        <end position="517"/>
    </location>
</feature>
<proteinExistence type="inferred from homology"/>
<dbReference type="SMART" id="SM00304">
    <property type="entry name" value="HAMP"/>
    <property type="match status" value="1"/>
</dbReference>
<dbReference type="SMART" id="SM00283">
    <property type="entry name" value="MA"/>
    <property type="match status" value="1"/>
</dbReference>
<dbReference type="SUPFAM" id="SSF58104">
    <property type="entry name" value="Methyl-accepting chemotaxis protein (MCP) signaling domain"/>
    <property type="match status" value="1"/>
</dbReference>
<dbReference type="PROSITE" id="PS50885">
    <property type="entry name" value="HAMP"/>
    <property type="match status" value="1"/>
</dbReference>
<comment type="similarity">
    <text evidence="5">Belongs to the methyl-accepting chemotaxis (MCP) protein family.</text>
</comment>
<dbReference type="CDD" id="cd11386">
    <property type="entry name" value="MCP_signal"/>
    <property type="match status" value="1"/>
</dbReference>
<keyword evidence="11" id="KW-1185">Reference proteome</keyword>
<organism evidence="10 11">
    <name type="scientific">Marinicrinis sediminis</name>
    <dbReference type="NCBI Taxonomy" id="1652465"/>
    <lineage>
        <taxon>Bacteria</taxon>
        <taxon>Bacillati</taxon>
        <taxon>Bacillota</taxon>
        <taxon>Bacilli</taxon>
        <taxon>Bacillales</taxon>
        <taxon>Paenibacillaceae</taxon>
    </lineage>
</organism>
<protein>
    <submittedName>
        <fullName evidence="10">Methyl-accepting chemotaxis protein</fullName>
    </submittedName>
</protein>
<reference evidence="11" key="1">
    <citation type="journal article" date="2019" name="Int. J. Syst. Evol. Microbiol.">
        <title>The Global Catalogue of Microorganisms (GCM) 10K type strain sequencing project: providing services to taxonomists for standard genome sequencing and annotation.</title>
        <authorList>
            <consortium name="The Broad Institute Genomics Platform"/>
            <consortium name="The Broad Institute Genome Sequencing Center for Infectious Disease"/>
            <person name="Wu L."/>
            <person name="Ma J."/>
        </authorList>
    </citation>
    <scope>NUCLEOTIDE SEQUENCE [LARGE SCALE GENOMIC DNA]</scope>
    <source>
        <strain evidence="11">KCTC 33676</strain>
    </source>
</reference>
<sequence>MLNSFTLRKKMMTMFVIPLIALIVAATIGANSLNQVYKDLVYSLYSQTFQISNLILNGDRDLYQALEAMDRYQWEGAVNQEELQQSYDENMVQVLDRVQQAEELVNGNTHGLGEYQGSSSQELTEHFQLFQEKIQAWMTGNEGLFGQIGEYDAELQMTLFEDARQHLNVIGEGLEMYAAEEMHVNEDRVNQSVTSMIVISVVSLAAAIVVGLWMIRLIIRNIQHVVDATGKIAEGDLSHPPLVITTKDELGTLANSVNDMQHNLRALVERVKLSAESVAAGSQQISSSTQQIASGSMDQSKHTQNVNELLTELSKAINSVAIHAESAAEIFEQTAKTANEGDSILNQSKEDLLQVNEHMLKLGEDANQIGDIIEMIDDIAEQTNLLALNAAIEAARAGDQGRGFAVVADEVRKLAERSSDATKQIAALIKKMQQSTHSSSEAVQKGVQSSAESSKAFAGIVHMIHDTSGKVVEIASASEEQAAQSTEVLQTVENIAAATEQSAASAEETAHASQSLATLAEELNELINHFKLK</sequence>
<evidence type="ECO:0000256" key="4">
    <source>
        <dbReference type="ARBA" id="ARBA00023224"/>
    </source>
</evidence>
<feature type="domain" description="HAMP" evidence="9">
    <location>
        <begin position="216"/>
        <end position="269"/>
    </location>
</feature>
<gene>
    <name evidence="10" type="ORF">ACFSUC_05625</name>
</gene>
<feature type="transmembrane region" description="Helical" evidence="7">
    <location>
        <begin position="193"/>
        <end position="215"/>
    </location>
</feature>
<comment type="caution">
    <text evidence="10">The sequence shown here is derived from an EMBL/GenBank/DDBJ whole genome shotgun (WGS) entry which is preliminary data.</text>
</comment>
<evidence type="ECO:0000256" key="1">
    <source>
        <dbReference type="ARBA" id="ARBA00004236"/>
    </source>
</evidence>
<dbReference type="Gene3D" id="1.10.287.950">
    <property type="entry name" value="Methyl-accepting chemotaxis protein"/>
    <property type="match status" value="1"/>
</dbReference>
<keyword evidence="7" id="KW-1133">Transmembrane helix</keyword>
<dbReference type="CDD" id="cd06225">
    <property type="entry name" value="HAMP"/>
    <property type="match status" value="1"/>
</dbReference>
<evidence type="ECO:0000313" key="10">
    <source>
        <dbReference type="EMBL" id="MFD2671080.1"/>
    </source>
</evidence>
<dbReference type="InterPro" id="IPR003660">
    <property type="entry name" value="HAMP_dom"/>
</dbReference>
<keyword evidence="7" id="KW-0812">Transmembrane</keyword>
<dbReference type="Proteomes" id="UP001597497">
    <property type="component" value="Unassembled WGS sequence"/>
</dbReference>
<dbReference type="PANTHER" id="PTHR32089">
    <property type="entry name" value="METHYL-ACCEPTING CHEMOTAXIS PROTEIN MCPB"/>
    <property type="match status" value="1"/>
</dbReference>
<comment type="subcellular location">
    <subcellularLocation>
        <location evidence="1">Cell membrane</location>
    </subcellularLocation>
</comment>
<dbReference type="Pfam" id="PF00672">
    <property type="entry name" value="HAMP"/>
    <property type="match status" value="1"/>
</dbReference>
<dbReference type="EMBL" id="JBHUMM010000009">
    <property type="protein sequence ID" value="MFD2671080.1"/>
    <property type="molecule type" value="Genomic_DNA"/>
</dbReference>
<dbReference type="PANTHER" id="PTHR32089:SF112">
    <property type="entry name" value="LYSOZYME-LIKE PROTEIN-RELATED"/>
    <property type="match status" value="1"/>
</dbReference>
<evidence type="ECO:0000256" key="5">
    <source>
        <dbReference type="ARBA" id="ARBA00029447"/>
    </source>
</evidence>
<keyword evidence="2" id="KW-1003">Cell membrane</keyword>
<name>A0ABW5R7M4_9BACL</name>
<evidence type="ECO:0000313" key="11">
    <source>
        <dbReference type="Proteomes" id="UP001597497"/>
    </source>
</evidence>
<evidence type="ECO:0000256" key="2">
    <source>
        <dbReference type="ARBA" id="ARBA00022475"/>
    </source>
</evidence>
<dbReference type="Pfam" id="PF00015">
    <property type="entry name" value="MCPsignal"/>
    <property type="match status" value="1"/>
</dbReference>
<evidence type="ECO:0000259" key="9">
    <source>
        <dbReference type="PROSITE" id="PS50885"/>
    </source>
</evidence>
<evidence type="ECO:0000256" key="3">
    <source>
        <dbReference type="ARBA" id="ARBA00023136"/>
    </source>
</evidence>
<accession>A0ABW5R7M4</accession>
<keyword evidence="3 7" id="KW-0472">Membrane</keyword>
<dbReference type="PROSITE" id="PS50111">
    <property type="entry name" value="CHEMOTAXIS_TRANSDUC_2"/>
    <property type="match status" value="1"/>
</dbReference>
<evidence type="ECO:0000256" key="6">
    <source>
        <dbReference type="PROSITE-ProRule" id="PRU00284"/>
    </source>
</evidence>
<dbReference type="RefSeq" id="WP_379928512.1">
    <property type="nucleotide sequence ID" value="NZ_JBHUMM010000009.1"/>
</dbReference>
<evidence type="ECO:0000256" key="7">
    <source>
        <dbReference type="SAM" id="Phobius"/>
    </source>
</evidence>